<dbReference type="RefSeq" id="WP_135264779.1">
    <property type="nucleotide sequence ID" value="NZ_SMLM01000003.1"/>
</dbReference>
<evidence type="ECO:0000313" key="1">
    <source>
        <dbReference type="EMBL" id="TFZ00437.1"/>
    </source>
</evidence>
<comment type="caution">
    <text evidence="1">The sequence shown here is derived from an EMBL/GenBank/DDBJ whole genome shotgun (WGS) entry which is preliminary data.</text>
</comment>
<accession>A0A4Z0BM83</accession>
<proteinExistence type="predicted"/>
<sequence>MPKYVIEREIPNAGKLSPQELQAVAQKSCDVLRSMGPRVNWQQSYVTDDKVYCVYIADSEKDVLEHAEKGGFPANRISRVSAVIDGATAV</sequence>
<gene>
    <name evidence="1" type="ORF">EZ313_18425</name>
</gene>
<reference evidence="1 2" key="1">
    <citation type="submission" date="2019-03" db="EMBL/GenBank/DDBJ databases">
        <title>Ramlibacter henchirensis DSM 14656, whole genome shotgun sequence.</title>
        <authorList>
            <person name="Zhang X."/>
            <person name="Feng G."/>
            <person name="Zhu H."/>
        </authorList>
    </citation>
    <scope>NUCLEOTIDE SEQUENCE [LARGE SCALE GENOMIC DNA]</scope>
    <source>
        <strain evidence="1 2">DSM 14656</strain>
    </source>
</reference>
<dbReference type="Proteomes" id="UP000298180">
    <property type="component" value="Unassembled WGS sequence"/>
</dbReference>
<evidence type="ECO:0000313" key="2">
    <source>
        <dbReference type="Proteomes" id="UP000298180"/>
    </source>
</evidence>
<organism evidence="1 2">
    <name type="scientific">Ramlibacter henchirensis</name>
    <dbReference type="NCBI Taxonomy" id="204072"/>
    <lineage>
        <taxon>Bacteria</taxon>
        <taxon>Pseudomonadati</taxon>
        <taxon>Pseudomonadota</taxon>
        <taxon>Betaproteobacteria</taxon>
        <taxon>Burkholderiales</taxon>
        <taxon>Comamonadaceae</taxon>
        <taxon>Ramlibacter</taxon>
    </lineage>
</organism>
<dbReference type="Pfam" id="PF14026">
    <property type="entry name" value="SCO4226-like"/>
    <property type="match status" value="1"/>
</dbReference>
<dbReference type="InterPro" id="IPR025336">
    <property type="entry name" value="SCO4226-like"/>
</dbReference>
<keyword evidence="2" id="KW-1185">Reference proteome</keyword>
<protein>
    <submittedName>
        <fullName evidence="1">DUF4242 domain-containing protein</fullName>
    </submittedName>
</protein>
<dbReference type="OrthoDB" id="9800027at2"/>
<dbReference type="AlphaFoldDB" id="A0A4Z0BM83"/>
<dbReference type="EMBL" id="SMLM01000003">
    <property type="protein sequence ID" value="TFZ00437.1"/>
    <property type="molecule type" value="Genomic_DNA"/>
</dbReference>
<name>A0A4Z0BM83_9BURK</name>